<gene>
    <name evidence="2" type="ORF">C5L36_0A08370</name>
    <name evidence="3" type="ORF">JL09_g3901</name>
</gene>
<dbReference type="Proteomes" id="UP000029867">
    <property type="component" value="Unassembled WGS sequence"/>
</dbReference>
<dbReference type="eggNOG" id="KOG1940">
    <property type="taxonomic scope" value="Eukaryota"/>
</dbReference>
<dbReference type="EMBL" id="JQFK01000048">
    <property type="protein sequence ID" value="KGK36942.1"/>
    <property type="molecule type" value="Genomic_DNA"/>
</dbReference>
<dbReference type="AlphaFoldDB" id="A0A099NYH2"/>
<evidence type="ECO:0000313" key="2">
    <source>
        <dbReference type="EMBL" id="AWU74239.1"/>
    </source>
</evidence>
<keyword evidence="5" id="KW-1185">Reference proteome</keyword>
<feature type="compositionally biased region" description="Basic and acidic residues" evidence="1">
    <location>
        <begin position="48"/>
        <end position="59"/>
    </location>
</feature>
<dbReference type="HOGENOM" id="CLU_049048_0_0_1"/>
<dbReference type="GeneID" id="40381949"/>
<dbReference type="RefSeq" id="XP_029319716.1">
    <property type="nucleotide sequence ID" value="XM_029463856.1"/>
</dbReference>
<feature type="compositionally biased region" description="Basic and acidic residues" evidence="1">
    <location>
        <begin position="1"/>
        <end position="25"/>
    </location>
</feature>
<reference evidence="4" key="1">
    <citation type="journal article" date="2014" name="Microb. Cell Fact.">
        <title>Exploiting Issatchenkia orientalis SD108 for succinic acid production.</title>
        <authorList>
            <person name="Xiao H."/>
            <person name="Shao Z."/>
            <person name="Jiang Y."/>
            <person name="Dole S."/>
            <person name="Zhao H."/>
        </authorList>
    </citation>
    <scope>NUCLEOTIDE SEQUENCE [LARGE SCALE GENOMIC DNA]</scope>
    <source>
        <strain evidence="4">SD108</strain>
    </source>
</reference>
<accession>A0A099NYH2</accession>
<feature type="compositionally biased region" description="Basic residues" evidence="1">
    <location>
        <begin position="26"/>
        <end position="38"/>
    </location>
</feature>
<dbReference type="VEuPathDB" id="FungiDB:C5L36_0A08370"/>
<proteinExistence type="predicted"/>
<reference evidence="2 5" key="3">
    <citation type="submission" date="2018-06" db="EMBL/GenBank/DDBJ databases">
        <title>Population genomics shows no distinction between pathogenic Candida krusei and environmental Pichia kudriavzevii: One species, four names.</title>
        <authorList>
            <person name="Douglass A.P."/>
            <person name="Offei B."/>
            <person name="Braun-Galleani S."/>
            <person name="Coughlan A.Y."/>
            <person name="Martos A."/>
            <person name="Ortiz-Merino R.A."/>
            <person name="Byrne K.P."/>
            <person name="Wolfe K.H."/>
        </authorList>
    </citation>
    <scope>NUCLEOTIDE SEQUENCE [LARGE SCALE GENOMIC DNA]</scope>
    <source>
        <strain evidence="2 5">CBS573</strain>
    </source>
</reference>
<protein>
    <submittedName>
        <fullName evidence="3">Uncharacterized protein</fullName>
    </submittedName>
</protein>
<dbReference type="KEGG" id="pkz:C5L36_0A08370"/>
<evidence type="ECO:0000256" key="1">
    <source>
        <dbReference type="SAM" id="MobiDB-lite"/>
    </source>
</evidence>
<evidence type="ECO:0000313" key="3">
    <source>
        <dbReference type="EMBL" id="KGK36942.1"/>
    </source>
</evidence>
<sequence>MSERTQQDGKLDKQIAGDRNEEERKPKPKPKSKNKRPTNGKLQNSAKKPKDSKTDEVKPKKPQPKPLYRELQNLLGYVNPITANGISIKSLSTDPLSFFEKIINDKDNRDELFMTFLLKPSDPDFPYDLGLLTLTLCIPQSYPQNHGTPSIMVLDDNIPRGYSLNIEIGFKQIVNTILENRSLKKKAKKHSTKKKVSEKKVEENKKSEDNNEQEDQGELKIEVVGGNNLLGMIKTLDKYLEKFLSMEKKDTIKLVKVMNMKQESVKEQQLKEQAKEKQKNQKKVAKSEEKTLLDHAKYQKRTEEVDRFKQRFKDYGLKVCRTTPRGVTFKLFLLFKDDHLTLEFNELDQITIEKLHIKLDIPKEYLNAPKKGIKLSVDMSDSNNIEMINSISDTNVRLIFGKLINNINKNFDTFSSDVATINLSNLESDSEKYWSIPSQLNFFQYNIQKFMNEKAEFLSWYSANKEMSYNLT</sequence>
<feature type="region of interest" description="Disordered" evidence="1">
    <location>
        <begin position="1"/>
        <end position="67"/>
    </location>
</feature>
<feature type="compositionally biased region" description="Basic and acidic residues" evidence="1">
    <location>
        <begin position="198"/>
        <end position="209"/>
    </location>
</feature>
<feature type="compositionally biased region" description="Basic residues" evidence="1">
    <location>
        <begin position="184"/>
        <end position="197"/>
    </location>
</feature>
<dbReference type="STRING" id="4909.A0A099NYH2"/>
<evidence type="ECO:0000313" key="4">
    <source>
        <dbReference type="Proteomes" id="UP000029867"/>
    </source>
</evidence>
<dbReference type="EMBL" id="CP028773">
    <property type="protein sequence ID" value="AWU74239.1"/>
    <property type="molecule type" value="Genomic_DNA"/>
</dbReference>
<reference evidence="3" key="2">
    <citation type="submission" date="2014-08" db="EMBL/GenBank/DDBJ databases">
        <title>Exploiting Issatchenkia orientalis SD108 for Succinic Acid Production.</title>
        <authorList>
            <person name="Xiao H."/>
            <person name="Shao Z."/>
            <person name="Jiang Y."/>
            <person name="Dole S."/>
            <person name="Zhao H."/>
        </authorList>
    </citation>
    <scope>NUCLEOTIDE SEQUENCE [LARGE SCALE GENOMIC DNA]</scope>
    <source>
        <strain evidence="3">SD108</strain>
    </source>
</reference>
<feature type="region of interest" description="Disordered" evidence="1">
    <location>
        <begin position="268"/>
        <end position="288"/>
    </location>
</feature>
<evidence type="ECO:0000313" key="5">
    <source>
        <dbReference type="Proteomes" id="UP000249293"/>
    </source>
</evidence>
<dbReference type="Proteomes" id="UP000249293">
    <property type="component" value="Chromosome 1"/>
</dbReference>
<feature type="region of interest" description="Disordered" evidence="1">
    <location>
        <begin position="184"/>
        <end position="216"/>
    </location>
</feature>
<dbReference type="OrthoDB" id="10253329at2759"/>
<organism evidence="3 4">
    <name type="scientific">Pichia kudriavzevii</name>
    <name type="common">Yeast</name>
    <name type="synonym">Issatchenkia orientalis</name>
    <dbReference type="NCBI Taxonomy" id="4909"/>
    <lineage>
        <taxon>Eukaryota</taxon>
        <taxon>Fungi</taxon>
        <taxon>Dikarya</taxon>
        <taxon>Ascomycota</taxon>
        <taxon>Saccharomycotina</taxon>
        <taxon>Pichiomycetes</taxon>
        <taxon>Pichiales</taxon>
        <taxon>Pichiaceae</taxon>
        <taxon>Pichia</taxon>
    </lineage>
</organism>
<name>A0A099NYH2_PICKU</name>